<evidence type="ECO:0000256" key="1">
    <source>
        <dbReference type="SAM" id="MobiDB-lite"/>
    </source>
</evidence>
<keyword evidence="4" id="KW-1185">Reference proteome</keyword>
<reference evidence="3 4" key="1">
    <citation type="journal article" date="2021" name="Hortic Res">
        <title>Chromosome-scale assembly of the Dendrobium chrysotoxum genome enhances the understanding of orchid evolution.</title>
        <authorList>
            <person name="Zhang Y."/>
            <person name="Zhang G.Q."/>
            <person name="Zhang D."/>
            <person name="Liu X.D."/>
            <person name="Xu X.Y."/>
            <person name="Sun W.H."/>
            <person name="Yu X."/>
            <person name="Zhu X."/>
            <person name="Wang Z.W."/>
            <person name="Zhao X."/>
            <person name="Zhong W.Y."/>
            <person name="Chen H."/>
            <person name="Yin W.L."/>
            <person name="Huang T."/>
            <person name="Niu S.C."/>
            <person name="Liu Z.J."/>
        </authorList>
    </citation>
    <scope>NUCLEOTIDE SEQUENCE [LARGE SCALE GENOMIC DNA]</scope>
    <source>
        <strain evidence="3">Lindl</strain>
    </source>
</reference>
<keyword evidence="2" id="KW-0732">Signal</keyword>
<feature type="compositionally biased region" description="Acidic residues" evidence="1">
    <location>
        <begin position="230"/>
        <end position="239"/>
    </location>
</feature>
<accession>A0AAV7FKP6</accession>
<feature type="signal peptide" evidence="2">
    <location>
        <begin position="1"/>
        <end position="15"/>
    </location>
</feature>
<feature type="chain" id="PRO_5043922142" evidence="2">
    <location>
        <begin position="16"/>
        <end position="255"/>
    </location>
</feature>
<comment type="caution">
    <text evidence="3">The sequence shown here is derived from an EMBL/GenBank/DDBJ whole genome shotgun (WGS) entry which is preliminary data.</text>
</comment>
<proteinExistence type="predicted"/>
<gene>
    <name evidence="3" type="ORF">IEQ34_020736</name>
</gene>
<dbReference type="Proteomes" id="UP000775213">
    <property type="component" value="Unassembled WGS sequence"/>
</dbReference>
<protein>
    <submittedName>
        <fullName evidence="3">Uncharacterized protein</fullName>
    </submittedName>
</protein>
<evidence type="ECO:0000256" key="2">
    <source>
        <dbReference type="SAM" id="SignalP"/>
    </source>
</evidence>
<dbReference type="EMBL" id="JAGFBR010000018">
    <property type="protein sequence ID" value="KAH0450044.1"/>
    <property type="molecule type" value="Genomic_DNA"/>
</dbReference>
<evidence type="ECO:0000313" key="3">
    <source>
        <dbReference type="EMBL" id="KAH0450044.1"/>
    </source>
</evidence>
<dbReference type="AlphaFoldDB" id="A0AAV7FKP6"/>
<organism evidence="3 4">
    <name type="scientific">Dendrobium chrysotoxum</name>
    <name type="common">Orchid</name>
    <dbReference type="NCBI Taxonomy" id="161865"/>
    <lineage>
        <taxon>Eukaryota</taxon>
        <taxon>Viridiplantae</taxon>
        <taxon>Streptophyta</taxon>
        <taxon>Embryophyta</taxon>
        <taxon>Tracheophyta</taxon>
        <taxon>Spermatophyta</taxon>
        <taxon>Magnoliopsida</taxon>
        <taxon>Liliopsida</taxon>
        <taxon>Asparagales</taxon>
        <taxon>Orchidaceae</taxon>
        <taxon>Epidendroideae</taxon>
        <taxon>Malaxideae</taxon>
        <taxon>Dendrobiinae</taxon>
        <taxon>Dendrobium</taxon>
    </lineage>
</organism>
<name>A0AAV7FKP6_DENCH</name>
<sequence length="255" mass="26603">MWIMRPLLAPALCCAECCSSIPVIDLVNHNISGENVNAVVENVAVVGPVENYIPTVTPVSPIEVMVNGEIGVDGALAMENSNGNTEVATLGQETGYLSSVVLSVTHSSGINEGVTEVSEPNPCLVNLVASPNASPDSNVVVGDENVSPVGGLLPIESGEVVLDSPARFSDSFPDGVEPKAKNVNVPLTDMPISVISNDALSAHLTCNSGDHEMMHGDWLDDGNSSASGDETNENDLDSQDSFDLNIIQVAADDFF</sequence>
<evidence type="ECO:0000313" key="4">
    <source>
        <dbReference type="Proteomes" id="UP000775213"/>
    </source>
</evidence>
<feature type="region of interest" description="Disordered" evidence="1">
    <location>
        <begin position="215"/>
        <end position="239"/>
    </location>
</feature>